<organism evidence="1 2">
    <name type="scientific">Bacillus salitolerans</name>
    <dbReference type="NCBI Taxonomy" id="1437434"/>
    <lineage>
        <taxon>Bacteria</taxon>
        <taxon>Bacillati</taxon>
        <taxon>Bacillota</taxon>
        <taxon>Bacilli</taxon>
        <taxon>Bacillales</taxon>
        <taxon>Bacillaceae</taxon>
        <taxon>Bacillus</taxon>
    </lineage>
</organism>
<keyword evidence="2" id="KW-1185">Reference proteome</keyword>
<accession>A0ABW4LTI8</accession>
<evidence type="ECO:0000313" key="2">
    <source>
        <dbReference type="Proteomes" id="UP001597214"/>
    </source>
</evidence>
<protein>
    <submittedName>
        <fullName evidence="1">Uncharacterized protein</fullName>
    </submittedName>
</protein>
<evidence type="ECO:0000313" key="1">
    <source>
        <dbReference type="EMBL" id="MFD1738420.1"/>
    </source>
</evidence>
<dbReference type="EMBL" id="JBHUEM010000045">
    <property type="protein sequence ID" value="MFD1738420.1"/>
    <property type="molecule type" value="Genomic_DNA"/>
</dbReference>
<reference evidence="2" key="1">
    <citation type="journal article" date="2019" name="Int. J. Syst. Evol. Microbiol.">
        <title>The Global Catalogue of Microorganisms (GCM) 10K type strain sequencing project: providing services to taxonomists for standard genome sequencing and annotation.</title>
        <authorList>
            <consortium name="The Broad Institute Genomics Platform"/>
            <consortium name="The Broad Institute Genome Sequencing Center for Infectious Disease"/>
            <person name="Wu L."/>
            <person name="Ma J."/>
        </authorList>
    </citation>
    <scope>NUCLEOTIDE SEQUENCE [LARGE SCALE GENOMIC DNA]</scope>
    <source>
        <strain evidence="2">CCUG 49339</strain>
    </source>
</reference>
<comment type="caution">
    <text evidence="1">The sequence shown here is derived from an EMBL/GenBank/DDBJ whole genome shotgun (WGS) entry which is preliminary data.</text>
</comment>
<dbReference type="Proteomes" id="UP001597214">
    <property type="component" value="Unassembled WGS sequence"/>
</dbReference>
<dbReference type="RefSeq" id="WP_377929628.1">
    <property type="nucleotide sequence ID" value="NZ_JBHUEM010000045.1"/>
</dbReference>
<name>A0ABW4LTI8_9BACI</name>
<gene>
    <name evidence="1" type="ORF">ACFSCX_18005</name>
</gene>
<proteinExistence type="predicted"/>
<sequence>MNSHFPIREIGTAWYGRHIVIVRCQPTTNQFLGMHQSDHAPVEPPSNNCAETLARFVSIGYSIIGAYFVPPKEIHYLLFK</sequence>